<name>A0A9P7Z1F2_9HELO</name>
<dbReference type="Proteomes" id="UP000887226">
    <property type="component" value="Unassembled WGS sequence"/>
</dbReference>
<feature type="region of interest" description="Disordered" evidence="1">
    <location>
        <begin position="1"/>
        <end position="58"/>
    </location>
</feature>
<feature type="compositionally biased region" description="Acidic residues" evidence="1">
    <location>
        <begin position="112"/>
        <end position="123"/>
    </location>
</feature>
<dbReference type="FunFam" id="3.80.10.10:FF:000601">
    <property type="entry name" value="DNA repair protein Rad7, protein"/>
    <property type="match status" value="1"/>
</dbReference>
<gene>
    <name evidence="3" type="ORF">BJ878DRAFT_462994</name>
</gene>
<dbReference type="EMBL" id="MU254004">
    <property type="protein sequence ID" value="KAG9243125.1"/>
    <property type="molecule type" value="Genomic_DNA"/>
</dbReference>
<evidence type="ECO:0000313" key="4">
    <source>
        <dbReference type="Proteomes" id="UP000887226"/>
    </source>
</evidence>
<protein>
    <recommendedName>
        <fullName evidence="2">DNA repair protein rhp7 treble clef domain-containing protein</fullName>
    </recommendedName>
</protein>
<evidence type="ECO:0000259" key="2">
    <source>
        <dbReference type="Pfam" id="PF23550"/>
    </source>
</evidence>
<keyword evidence="4" id="KW-1185">Reference proteome</keyword>
<feature type="compositionally biased region" description="Pro residues" evidence="1">
    <location>
        <begin position="30"/>
        <end position="58"/>
    </location>
</feature>
<feature type="compositionally biased region" description="Low complexity" evidence="1">
    <location>
        <begin position="9"/>
        <end position="29"/>
    </location>
</feature>
<dbReference type="Gene3D" id="3.80.10.10">
    <property type="entry name" value="Ribonuclease Inhibitor"/>
    <property type="match status" value="2"/>
</dbReference>
<sequence>MKRSRSSRSLLANGSTTTTTPASAAAPLNPLNPPATPVAPPPLPPDVILPPVVGVPPAQPNRAVARQIRGPQSALTDFLASKNINANQIRVDANNRRAAALVAQQAAAGGNDNEDNEDPDSEPEPVPVRRKNESKAQETKRKKEEEKAIAKIKASKKFRRQRKQYGSEADNTDEDEAARAIFESSMAPLPDQLDNCELCGKRFTVTGYTRKGPDGGLLCPKCTKDLDKEEGSALKKKKTNQGRARRKIQSNLLDGIYPGAKDLMTLCIETLAKNVDQADDFGDLPPSLIDRLAAILSKKRLLNPSTFNLFLRPDFENVTVYDGAKLSSDDYIRIFQIVPKVKSVRLRNAVQFKNVVMDHLLATTVELESLSLHGANLIDDERWERFLREKASHLKVLKVSYTDGHFGDETLGVLAETCPKLKRLKVCHNQKVTDAGLLHIAKLPNLGQLSLDIYNNTSSGPYVEILSKVGRGLRTLSLAAAHYVDDTVLSAIHQNCQNLSKLRITDNEVFTDQAFANLFTDWNNPCLTYVDLHKCRHIVANEPCENPEGVGFASLGFEALMKHSGRTLKHLNVNSCRHISAGAFEAVFASGKNYPELEDMNLSFCQFVNDLVVGCIFRSCPKLKTLKVFGNFGVRDVRVPKGKILIGVPNALGMQIEGIDDHDEATGHVI</sequence>
<dbReference type="SUPFAM" id="SSF52047">
    <property type="entry name" value="RNI-like"/>
    <property type="match status" value="1"/>
</dbReference>
<proteinExistence type="predicted"/>
<dbReference type="InterPro" id="IPR056451">
    <property type="entry name" value="Znf_Tbcl_Rhp7"/>
</dbReference>
<dbReference type="OrthoDB" id="1924287at2759"/>
<dbReference type="InterPro" id="IPR006553">
    <property type="entry name" value="Leu-rich_rpt_Cys-con_subtyp"/>
</dbReference>
<evidence type="ECO:0000256" key="1">
    <source>
        <dbReference type="SAM" id="MobiDB-lite"/>
    </source>
</evidence>
<feature type="compositionally biased region" description="Basic residues" evidence="1">
    <location>
        <begin position="153"/>
        <end position="163"/>
    </location>
</feature>
<feature type="compositionally biased region" description="Basic and acidic residues" evidence="1">
    <location>
        <begin position="130"/>
        <end position="149"/>
    </location>
</feature>
<dbReference type="AlphaFoldDB" id="A0A9P7Z1F2"/>
<feature type="region of interest" description="Disordered" evidence="1">
    <location>
        <begin position="103"/>
        <end position="174"/>
    </location>
</feature>
<dbReference type="GO" id="GO:0031146">
    <property type="term" value="P:SCF-dependent proteasomal ubiquitin-dependent protein catabolic process"/>
    <property type="evidence" value="ECO:0007669"/>
    <property type="project" value="TreeGrafter"/>
</dbReference>
<accession>A0A9P7Z1F2</accession>
<dbReference type="SMART" id="SM00367">
    <property type="entry name" value="LRR_CC"/>
    <property type="match status" value="3"/>
</dbReference>
<comment type="caution">
    <text evidence="3">The sequence shown here is derived from an EMBL/GenBank/DDBJ whole genome shotgun (WGS) entry which is preliminary data.</text>
</comment>
<organism evidence="3 4">
    <name type="scientific">Calycina marina</name>
    <dbReference type="NCBI Taxonomy" id="1763456"/>
    <lineage>
        <taxon>Eukaryota</taxon>
        <taxon>Fungi</taxon>
        <taxon>Dikarya</taxon>
        <taxon>Ascomycota</taxon>
        <taxon>Pezizomycotina</taxon>
        <taxon>Leotiomycetes</taxon>
        <taxon>Helotiales</taxon>
        <taxon>Pezizellaceae</taxon>
        <taxon>Calycina</taxon>
    </lineage>
</organism>
<dbReference type="Pfam" id="PF23550">
    <property type="entry name" value="zf_Tbcl_Rhp7"/>
    <property type="match status" value="1"/>
</dbReference>
<evidence type="ECO:0000313" key="3">
    <source>
        <dbReference type="EMBL" id="KAG9243125.1"/>
    </source>
</evidence>
<dbReference type="GO" id="GO:0019005">
    <property type="term" value="C:SCF ubiquitin ligase complex"/>
    <property type="evidence" value="ECO:0007669"/>
    <property type="project" value="TreeGrafter"/>
</dbReference>
<dbReference type="PANTHER" id="PTHR13318">
    <property type="entry name" value="PARTNER OF PAIRED, ISOFORM B-RELATED"/>
    <property type="match status" value="1"/>
</dbReference>
<reference evidence="3" key="1">
    <citation type="journal article" date="2021" name="IMA Fungus">
        <title>Genomic characterization of three marine fungi, including Emericellopsis atlantica sp. nov. with signatures of a generalist lifestyle and marine biomass degradation.</title>
        <authorList>
            <person name="Hagestad O.C."/>
            <person name="Hou L."/>
            <person name="Andersen J.H."/>
            <person name="Hansen E.H."/>
            <person name="Altermark B."/>
            <person name="Li C."/>
            <person name="Kuhnert E."/>
            <person name="Cox R.J."/>
            <person name="Crous P.W."/>
            <person name="Spatafora J.W."/>
            <person name="Lail K."/>
            <person name="Amirebrahimi M."/>
            <person name="Lipzen A."/>
            <person name="Pangilinan J."/>
            <person name="Andreopoulos W."/>
            <person name="Hayes R.D."/>
            <person name="Ng V."/>
            <person name="Grigoriev I.V."/>
            <person name="Jackson S.A."/>
            <person name="Sutton T.D.S."/>
            <person name="Dobson A.D.W."/>
            <person name="Rama T."/>
        </authorList>
    </citation>
    <scope>NUCLEOTIDE SEQUENCE</scope>
    <source>
        <strain evidence="3">TRa3180A</strain>
    </source>
</reference>
<dbReference type="InterPro" id="IPR032675">
    <property type="entry name" value="LRR_dom_sf"/>
</dbReference>
<feature type="domain" description="DNA repair protein rhp7 treble clef" evidence="2">
    <location>
        <begin position="190"/>
        <end position="228"/>
    </location>
</feature>